<dbReference type="CDD" id="cd15047">
    <property type="entry name" value="7tmC_GABA-B-like"/>
    <property type="match status" value="1"/>
</dbReference>
<evidence type="ECO:0000256" key="3">
    <source>
        <dbReference type="ARBA" id="ARBA00022989"/>
    </source>
</evidence>
<dbReference type="EMBL" id="CDSF01000132">
    <property type="protein sequence ID" value="CEP02565.1"/>
    <property type="molecule type" value="Genomic_DNA"/>
</dbReference>
<comment type="subcellular location">
    <subcellularLocation>
        <location evidence="1">Membrane</location>
        <topology evidence="1">Multi-pass membrane protein</topology>
    </subcellularLocation>
</comment>
<dbReference type="GO" id="GO:0004965">
    <property type="term" value="F:G protein-coupled GABA receptor activity"/>
    <property type="evidence" value="ECO:0007669"/>
    <property type="project" value="InterPro"/>
</dbReference>
<evidence type="ECO:0000256" key="6">
    <source>
        <dbReference type="ARBA" id="ARBA00023170"/>
    </source>
</evidence>
<evidence type="ECO:0000313" key="13">
    <source>
        <dbReference type="Proteomes" id="UP000039324"/>
    </source>
</evidence>
<evidence type="ECO:0000256" key="2">
    <source>
        <dbReference type="ARBA" id="ARBA00022692"/>
    </source>
</evidence>
<keyword evidence="8" id="KW-0807">Transducer</keyword>
<organism evidence="12 13">
    <name type="scientific">Plasmodiophora brassicae</name>
    <name type="common">Clubroot disease agent</name>
    <dbReference type="NCBI Taxonomy" id="37360"/>
    <lineage>
        <taxon>Eukaryota</taxon>
        <taxon>Sar</taxon>
        <taxon>Rhizaria</taxon>
        <taxon>Endomyxa</taxon>
        <taxon>Phytomyxea</taxon>
        <taxon>Plasmodiophorida</taxon>
        <taxon>Plasmodiophoridae</taxon>
        <taxon>Plasmodiophora</taxon>
    </lineage>
</organism>
<dbReference type="InterPro" id="IPR000337">
    <property type="entry name" value="GPCR_3"/>
</dbReference>
<dbReference type="PRINTS" id="PR00248">
    <property type="entry name" value="GPCRMGR"/>
</dbReference>
<dbReference type="SUPFAM" id="SSF53850">
    <property type="entry name" value="Periplasmic binding protein-like II"/>
    <property type="match status" value="1"/>
</dbReference>
<dbReference type="InterPro" id="IPR002455">
    <property type="entry name" value="GPCR3_GABA-B"/>
</dbReference>
<dbReference type="OMA" id="PRVEHIC"/>
<keyword evidence="13" id="KW-1185">Reference proteome</keyword>
<dbReference type="Pfam" id="PF00003">
    <property type="entry name" value="7tm_3"/>
    <property type="match status" value="1"/>
</dbReference>
<feature type="transmembrane region" description="Helical" evidence="9">
    <location>
        <begin position="418"/>
        <end position="439"/>
    </location>
</feature>
<proteinExistence type="predicted"/>
<evidence type="ECO:0000256" key="9">
    <source>
        <dbReference type="SAM" id="Phobius"/>
    </source>
</evidence>
<evidence type="ECO:0000256" key="5">
    <source>
        <dbReference type="ARBA" id="ARBA00023136"/>
    </source>
</evidence>
<protein>
    <recommendedName>
        <fullName evidence="11">G-protein coupled receptors family 3 profile domain-containing protein</fullName>
    </recommendedName>
</protein>
<dbReference type="AlphaFoldDB" id="A0A0G4J4R4"/>
<dbReference type="PROSITE" id="PS50259">
    <property type="entry name" value="G_PROTEIN_RECEP_F3_4"/>
    <property type="match status" value="1"/>
</dbReference>
<feature type="domain" description="G-protein coupled receptors family 3 profile" evidence="11">
    <location>
        <begin position="414"/>
        <end position="665"/>
    </location>
</feature>
<accession>A0A0G4J4R4</accession>
<dbReference type="GO" id="GO:0038039">
    <property type="term" value="C:G protein-coupled receptor heterodimeric complex"/>
    <property type="evidence" value="ECO:0007669"/>
    <property type="project" value="TreeGrafter"/>
</dbReference>
<keyword evidence="2 9" id="KW-0812">Transmembrane</keyword>
<keyword evidence="7" id="KW-0325">Glycoprotein</keyword>
<feature type="transmembrane region" description="Helical" evidence="9">
    <location>
        <begin position="608"/>
        <end position="630"/>
    </location>
</feature>
<dbReference type="Proteomes" id="UP000039324">
    <property type="component" value="Unassembled WGS sequence"/>
</dbReference>
<feature type="transmembrane region" description="Helical" evidence="9">
    <location>
        <begin position="636"/>
        <end position="657"/>
    </location>
</feature>
<keyword evidence="4" id="KW-0297">G-protein coupled receptor</keyword>
<keyword evidence="6" id="KW-0675">Receptor</keyword>
<dbReference type="PANTHER" id="PTHR10519">
    <property type="entry name" value="GABA-B RECEPTOR"/>
    <property type="match status" value="1"/>
</dbReference>
<evidence type="ECO:0000256" key="7">
    <source>
        <dbReference type="ARBA" id="ARBA00023180"/>
    </source>
</evidence>
<keyword evidence="5 9" id="KW-0472">Membrane</keyword>
<feature type="transmembrane region" description="Helical" evidence="9">
    <location>
        <begin position="573"/>
        <end position="596"/>
    </location>
</feature>
<keyword evidence="10" id="KW-0732">Signal</keyword>
<gene>
    <name evidence="12" type="ORF">PBRA_009149</name>
</gene>
<sequence length="743" mass="82472">MLRLLVLLTSVVGAVIGQAVRRKCFSEEYIAALNLPTPQRRPGLPPIRIEYQNWGSHNLVSQIGATLLEEVLGFRTTVVGGTYEFEACAKGLYDLAFENWPQSESARYQEWVLKKVRRLTGLCLDVGALGYTGYNFLSIPQYLIDGHPDANLDVGTLFKTPEVNRIFRRSGSTPQSLMVDPGREFVPKWCALETSPPNCHDQLNTQAYFDFKCNVTKYSPYCFELLDITASWQKNIMQSMIVNMNLNITIPLLGSNFMPYVSSLLATRQPIFLYYWVPTAFAAIHNLQRVRFKEYTDECYSQLAAHPGELNGSAPGVNCDMPTQTLTKTMNPAFHDNVEYRDAVQMFRQFTFSATEMTKSLRSMDEDLVGQALYDNVFNASCTWLLNNKQLWIGWISISPPPPQRILQEITAAMRMSILALVLVLSAIIAILQAVIFAHRSHAAIRGSDHWLSQVTLSGSYVAFAGVCTMGYEQSWSCIITPFLLSFAFVMIFGSTTAKAWRIHSIFCQRTMNVVKITTGKLVKLVALFASYEIAECVVRAVVGQPTCVITAVPNSQTGLDDGRFCVLAYESIFSVLIYTPKVLCLLYGCYLAFQIRNCPSNFNESKFIMLSMYNSMVIAVLLLLLSNAFATRANVQYAVVAVGLAGGVTLSQLFLFGPKLYSIFSNSGAGESKMAVAGQTSGSIARQTLSADPRVEHICRKIAAEMNNPALPIASKTVLLDKIDKLIDQSGRTVAGYTTPKP</sequence>
<feature type="signal peptide" evidence="10">
    <location>
        <begin position="1"/>
        <end position="17"/>
    </location>
</feature>
<reference evidence="12 13" key="1">
    <citation type="submission" date="2015-02" db="EMBL/GenBank/DDBJ databases">
        <authorList>
            <person name="Chooi Y.-H."/>
        </authorList>
    </citation>
    <scope>NUCLEOTIDE SEQUENCE [LARGE SCALE GENOMIC DNA]</scope>
    <source>
        <strain evidence="12">E3</strain>
    </source>
</reference>
<evidence type="ECO:0000313" key="12">
    <source>
        <dbReference type="EMBL" id="CEP02565.1"/>
    </source>
</evidence>
<dbReference type="InterPro" id="IPR017978">
    <property type="entry name" value="GPCR_3_C"/>
</dbReference>
<evidence type="ECO:0000259" key="11">
    <source>
        <dbReference type="PROSITE" id="PS50259"/>
    </source>
</evidence>
<dbReference type="PANTHER" id="PTHR10519:SF20">
    <property type="entry name" value="G-PROTEIN COUPLED RECEPTOR 156-RELATED"/>
    <property type="match status" value="1"/>
</dbReference>
<dbReference type="OrthoDB" id="2129233at2759"/>
<keyword evidence="3 9" id="KW-1133">Transmembrane helix</keyword>
<evidence type="ECO:0000256" key="10">
    <source>
        <dbReference type="SAM" id="SignalP"/>
    </source>
</evidence>
<name>A0A0G4J4R4_PLABS</name>
<evidence type="ECO:0000256" key="4">
    <source>
        <dbReference type="ARBA" id="ARBA00023040"/>
    </source>
</evidence>
<feature type="transmembrane region" description="Helical" evidence="9">
    <location>
        <begin position="451"/>
        <end position="473"/>
    </location>
</feature>
<evidence type="ECO:0000256" key="8">
    <source>
        <dbReference type="ARBA" id="ARBA00023224"/>
    </source>
</evidence>
<feature type="chain" id="PRO_5005193503" description="G-protein coupled receptors family 3 profile domain-containing protein" evidence="10">
    <location>
        <begin position="18"/>
        <end position="743"/>
    </location>
</feature>
<feature type="transmembrane region" description="Helical" evidence="9">
    <location>
        <begin position="479"/>
        <end position="501"/>
    </location>
</feature>
<dbReference type="STRING" id="37360.A0A0G4J4R4"/>
<evidence type="ECO:0000256" key="1">
    <source>
        <dbReference type="ARBA" id="ARBA00004141"/>
    </source>
</evidence>